<dbReference type="Pfam" id="PF04055">
    <property type="entry name" value="Radical_SAM"/>
    <property type="match status" value="1"/>
</dbReference>
<gene>
    <name evidence="7" type="ORF">LEA_10482</name>
</gene>
<dbReference type="GO" id="GO:0003824">
    <property type="term" value="F:catalytic activity"/>
    <property type="evidence" value="ECO:0007669"/>
    <property type="project" value="InterPro"/>
</dbReference>
<keyword evidence="2" id="KW-0479">Metal-binding</keyword>
<name>K1U0Y3_9ZZZZ</name>
<dbReference type="InterPro" id="IPR013785">
    <property type="entry name" value="Aldolase_TIM"/>
</dbReference>
<dbReference type="InterPro" id="IPR058240">
    <property type="entry name" value="rSAM_sf"/>
</dbReference>
<comment type="caution">
    <text evidence="7">The sequence shown here is derived from an EMBL/GenBank/DDBJ whole genome shotgun (WGS) entry which is preliminary data.</text>
</comment>
<dbReference type="PANTHER" id="PTHR43524">
    <property type="entry name" value="RADICAL SAM SUPERFAMILY PROTEIN"/>
    <property type="match status" value="1"/>
</dbReference>
<dbReference type="GO" id="GO:0046872">
    <property type="term" value="F:metal ion binding"/>
    <property type="evidence" value="ECO:0007669"/>
    <property type="project" value="UniProtKB-KW"/>
</dbReference>
<evidence type="ECO:0000256" key="1">
    <source>
        <dbReference type="ARBA" id="ARBA00022691"/>
    </source>
</evidence>
<evidence type="ECO:0000313" key="7">
    <source>
        <dbReference type="EMBL" id="EKC65146.1"/>
    </source>
</evidence>
<dbReference type="Pfam" id="PF13186">
    <property type="entry name" value="SPASM"/>
    <property type="match status" value="1"/>
</dbReference>
<dbReference type="InterPro" id="IPR007197">
    <property type="entry name" value="rSAM"/>
</dbReference>
<keyword evidence="1" id="KW-0949">S-adenosyl-L-methionine</keyword>
<feature type="region of interest" description="Disordered" evidence="5">
    <location>
        <begin position="397"/>
        <end position="429"/>
    </location>
</feature>
<feature type="non-terminal residue" evidence="7">
    <location>
        <position position="1"/>
    </location>
</feature>
<proteinExistence type="predicted"/>
<dbReference type="AlphaFoldDB" id="K1U0Y3"/>
<protein>
    <submittedName>
        <fullName evidence="7">Radical SAM domain-containing protein</fullName>
    </submittedName>
</protein>
<dbReference type="SFLD" id="SFLDG01067">
    <property type="entry name" value="SPASM/twitch_domain_containing"/>
    <property type="match status" value="1"/>
</dbReference>
<dbReference type="EMBL" id="AJWY01007044">
    <property type="protein sequence ID" value="EKC65146.1"/>
    <property type="molecule type" value="Genomic_DNA"/>
</dbReference>
<dbReference type="GO" id="GO:0051536">
    <property type="term" value="F:iron-sulfur cluster binding"/>
    <property type="evidence" value="ECO:0007669"/>
    <property type="project" value="UniProtKB-KW"/>
</dbReference>
<evidence type="ECO:0000256" key="3">
    <source>
        <dbReference type="ARBA" id="ARBA00023004"/>
    </source>
</evidence>
<dbReference type="Gene3D" id="3.20.20.70">
    <property type="entry name" value="Aldolase class I"/>
    <property type="match status" value="1"/>
</dbReference>
<accession>K1U0Y3</accession>
<dbReference type="CDD" id="cd01335">
    <property type="entry name" value="Radical_SAM"/>
    <property type="match status" value="1"/>
</dbReference>
<dbReference type="PANTHER" id="PTHR43524:SF1">
    <property type="entry name" value="RADICAL SAM SUPERFAMILY PROTEIN"/>
    <property type="match status" value="1"/>
</dbReference>
<evidence type="ECO:0000259" key="6">
    <source>
        <dbReference type="PROSITE" id="PS51918"/>
    </source>
</evidence>
<feature type="domain" description="Radical SAM core" evidence="6">
    <location>
        <begin position="92"/>
        <end position="302"/>
    </location>
</feature>
<dbReference type="SUPFAM" id="SSF102114">
    <property type="entry name" value="Radical SAM enzymes"/>
    <property type="match status" value="1"/>
</dbReference>
<evidence type="ECO:0000256" key="5">
    <source>
        <dbReference type="SAM" id="MobiDB-lite"/>
    </source>
</evidence>
<dbReference type="InterPro" id="IPR023885">
    <property type="entry name" value="4Fe4S-binding_SPASM_dom"/>
</dbReference>
<dbReference type="CDD" id="cd21128">
    <property type="entry name" value="SPASM_rSAM"/>
    <property type="match status" value="1"/>
</dbReference>
<dbReference type="PROSITE" id="PS51918">
    <property type="entry name" value="RADICAL_SAM"/>
    <property type="match status" value="1"/>
</dbReference>
<sequence>ISAVRGKGTEKLSENAVKLVNLAEPLLKDRYPASAFDAARKFVSDPNGKWMQYAYRAINEIDPHVLKMNALNLVYEGMFSGYNYVCELRKKYDCNMPWILLFDPTSACNLHCKGCWAAEYGNRLNLTYEEMDKLVTEGEELGIHWYMCTGGEPMCRKNDLLKLAAKHQSSVFHLFTNGTLIDDAFCEEVKKVGNMAFFLSVEGLDDATDSRRGEGVFQRVMNAMDIMKKHGLLFGTSICYTSANYKAVTSDEFMDMLISHGVRFNWYFHYMPIGDGANVDLMLNPEQREYMIQRVREIRGFTGGKQIFCIDFQNDGEYIDGCIAGGRQYAHINPNGDVEPCVFIHYSGANIHDKSLLECLQQPLFKEYHKGQPFNGNHLRPCPMLENPQILGDMVRRSGAHSTDMQQPESPGGCFPPLPSLRNQLDAHR</sequence>
<keyword evidence="4" id="KW-0411">Iron-sulfur</keyword>
<feature type="compositionally biased region" description="Polar residues" evidence="5">
    <location>
        <begin position="400"/>
        <end position="409"/>
    </location>
</feature>
<dbReference type="SFLD" id="SFLDS00029">
    <property type="entry name" value="Radical_SAM"/>
    <property type="match status" value="1"/>
</dbReference>
<organism evidence="7">
    <name type="scientific">human gut metagenome</name>
    <dbReference type="NCBI Taxonomy" id="408170"/>
    <lineage>
        <taxon>unclassified sequences</taxon>
        <taxon>metagenomes</taxon>
        <taxon>organismal metagenomes</taxon>
    </lineage>
</organism>
<evidence type="ECO:0000256" key="2">
    <source>
        <dbReference type="ARBA" id="ARBA00022723"/>
    </source>
</evidence>
<keyword evidence="3" id="KW-0408">Iron</keyword>
<reference evidence="7" key="1">
    <citation type="journal article" date="2013" name="Environ. Microbiol.">
        <title>Microbiota from the distal guts of lean and obese adolescents exhibit partial functional redundancy besides clear differences in community structure.</title>
        <authorList>
            <person name="Ferrer M."/>
            <person name="Ruiz A."/>
            <person name="Lanza F."/>
            <person name="Haange S.B."/>
            <person name="Oberbach A."/>
            <person name="Till H."/>
            <person name="Bargiela R."/>
            <person name="Campoy C."/>
            <person name="Segura M.T."/>
            <person name="Richter M."/>
            <person name="von Bergen M."/>
            <person name="Seifert J."/>
            <person name="Suarez A."/>
        </authorList>
    </citation>
    <scope>NUCLEOTIDE SEQUENCE</scope>
</reference>
<evidence type="ECO:0000256" key="4">
    <source>
        <dbReference type="ARBA" id="ARBA00023014"/>
    </source>
</evidence>